<dbReference type="GeneID" id="77809420"/>
<dbReference type="Proteomes" id="UP001164743">
    <property type="component" value="Chromosome 4A"/>
</dbReference>
<accession>A0ABY7CK32</accession>
<sequence>MSFCFEAQHKIEAFRAWHASLPSTLTRPADSQNGPASGTYDCQSWVLINSSKVCDFSKLSEKLQSNGLAEKSHSQLKVLPFDHQQAQSSGKQCLPTVIL</sequence>
<evidence type="ECO:0000313" key="3">
    <source>
        <dbReference type="Proteomes" id="UP001164743"/>
    </source>
</evidence>
<dbReference type="RefSeq" id="XP_053019725.1">
    <property type="nucleotide sequence ID" value="XM_053168525.1"/>
</dbReference>
<feature type="domain" description="UGGT thioredoxin-like" evidence="1">
    <location>
        <begin position="10"/>
        <end position="99"/>
    </location>
</feature>
<gene>
    <name evidence="2" type="ORF">PtA15_4A622</name>
</gene>
<evidence type="ECO:0000259" key="1">
    <source>
        <dbReference type="Pfam" id="PF18400"/>
    </source>
</evidence>
<protein>
    <recommendedName>
        <fullName evidence="1">UGGT thioredoxin-like domain-containing protein</fullName>
    </recommendedName>
</protein>
<organism evidence="2 3">
    <name type="scientific">Puccinia triticina</name>
    <dbReference type="NCBI Taxonomy" id="208348"/>
    <lineage>
        <taxon>Eukaryota</taxon>
        <taxon>Fungi</taxon>
        <taxon>Dikarya</taxon>
        <taxon>Basidiomycota</taxon>
        <taxon>Pucciniomycotina</taxon>
        <taxon>Pucciniomycetes</taxon>
        <taxon>Pucciniales</taxon>
        <taxon>Pucciniaceae</taxon>
        <taxon>Puccinia</taxon>
    </lineage>
</organism>
<evidence type="ECO:0000313" key="2">
    <source>
        <dbReference type="EMBL" id="WAQ84170.1"/>
    </source>
</evidence>
<keyword evidence="3" id="KW-1185">Reference proteome</keyword>
<dbReference type="Pfam" id="PF18400">
    <property type="entry name" value="Thioredoxin_12"/>
    <property type="match status" value="1"/>
</dbReference>
<reference evidence="2" key="1">
    <citation type="submission" date="2022-10" db="EMBL/GenBank/DDBJ databases">
        <title>Puccinia triticina Genome sequencing and assembly.</title>
        <authorList>
            <person name="Li C."/>
        </authorList>
    </citation>
    <scope>NUCLEOTIDE SEQUENCE</scope>
    <source>
        <strain evidence="2">Pt15</strain>
    </source>
</reference>
<dbReference type="EMBL" id="CP110424">
    <property type="protein sequence ID" value="WAQ84170.1"/>
    <property type="molecule type" value="Genomic_DNA"/>
</dbReference>
<proteinExistence type="predicted"/>
<dbReference type="InterPro" id="IPR040693">
    <property type="entry name" value="UGGT_TRXL_1"/>
</dbReference>
<name>A0ABY7CK32_9BASI</name>